<dbReference type="AlphaFoldDB" id="A0A562UY82"/>
<dbReference type="CDD" id="cd16278">
    <property type="entry name" value="metallo-hydrolase-like_MBL-fold"/>
    <property type="match status" value="1"/>
</dbReference>
<dbReference type="GO" id="GO:0016787">
    <property type="term" value="F:hydrolase activity"/>
    <property type="evidence" value="ECO:0007669"/>
    <property type="project" value="UniProtKB-KW"/>
</dbReference>
<dbReference type="RefSeq" id="WP_147141276.1">
    <property type="nucleotide sequence ID" value="NZ_BAABIJ010000003.1"/>
</dbReference>
<dbReference type="InterPro" id="IPR050662">
    <property type="entry name" value="Sec-metab_biosynth-thioest"/>
</dbReference>
<dbReference type="PANTHER" id="PTHR23131">
    <property type="entry name" value="ENDORIBONUCLEASE LACTB2"/>
    <property type="match status" value="1"/>
</dbReference>
<dbReference type="PANTHER" id="PTHR23131:SF0">
    <property type="entry name" value="ENDORIBONUCLEASE LACTB2"/>
    <property type="match status" value="1"/>
</dbReference>
<dbReference type="EMBL" id="VLLL01000007">
    <property type="protein sequence ID" value="TWJ10591.1"/>
    <property type="molecule type" value="Genomic_DNA"/>
</dbReference>
<dbReference type="Pfam" id="PF17778">
    <property type="entry name" value="WHD_BLACT"/>
    <property type="match status" value="1"/>
</dbReference>
<feature type="domain" description="Metallo-beta-lactamase" evidence="1">
    <location>
        <begin position="22"/>
        <end position="168"/>
    </location>
</feature>
<name>A0A562UY82_9ACTN</name>
<sequence>MGTPPWVTLIRAPNPGPMTLDGTNTWLIPPRGGDAALVVDPGPDIETHLSALAAHGPIRGFLLTHHHPDHAAGVARFTALTGAPRVDPAPGESLRHGDLVVTTLATPGHTRDSLSFRVSGAADAVFTGDTVLGRGTTSVLWPDGDLGAYLSSLRLLAEQGPIPVLPGHGPVLPDVSAAAAAYLRHRRDRLEQVRAARRAGAVTARDVVEIVYADVDRAVWPAAEATVAAQLAYLDRGDGEHIAGPDGWGGRE</sequence>
<dbReference type="InterPro" id="IPR036388">
    <property type="entry name" value="WH-like_DNA-bd_sf"/>
</dbReference>
<dbReference type="SUPFAM" id="SSF56281">
    <property type="entry name" value="Metallo-hydrolase/oxidoreductase"/>
    <property type="match status" value="1"/>
</dbReference>
<dbReference type="InterPro" id="IPR001279">
    <property type="entry name" value="Metallo-B-lactamas"/>
</dbReference>
<dbReference type="Gene3D" id="3.60.15.10">
    <property type="entry name" value="Ribonuclease Z/Hydroxyacylglutathione hydrolase-like"/>
    <property type="match status" value="2"/>
</dbReference>
<protein>
    <submittedName>
        <fullName evidence="2">Glyoxylase-like metal-dependent hydrolase (Beta-lactamase superfamily II)</fullName>
    </submittedName>
</protein>
<accession>A0A562UY82</accession>
<evidence type="ECO:0000313" key="3">
    <source>
        <dbReference type="Proteomes" id="UP000321617"/>
    </source>
</evidence>
<keyword evidence="3" id="KW-1185">Reference proteome</keyword>
<dbReference type="InterPro" id="IPR036866">
    <property type="entry name" value="RibonucZ/Hydroxyglut_hydro"/>
</dbReference>
<dbReference type="SMART" id="SM00849">
    <property type="entry name" value="Lactamase_B"/>
    <property type="match status" value="1"/>
</dbReference>
<evidence type="ECO:0000259" key="1">
    <source>
        <dbReference type="SMART" id="SM00849"/>
    </source>
</evidence>
<comment type="caution">
    <text evidence="2">The sequence shown here is derived from an EMBL/GenBank/DDBJ whole genome shotgun (WGS) entry which is preliminary data.</text>
</comment>
<organism evidence="2 3">
    <name type="scientific">Stackebrandtia albiflava</name>
    <dbReference type="NCBI Taxonomy" id="406432"/>
    <lineage>
        <taxon>Bacteria</taxon>
        <taxon>Bacillati</taxon>
        <taxon>Actinomycetota</taxon>
        <taxon>Actinomycetes</taxon>
        <taxon>Glycomycetales</taxon>
        <taxon>Glycomycetaceae</taxon>
        <taxon>Stackebrandtia</taxon>
    </lineage>
</organism>
<dbReference type="Proteomes" id="UP000321617">
    <property type="component" value="Unassembled WGS sequence"/>
</dbReference>
<gene>
    <name evidence="2" type="ORF">LX16_4010</name>
</gene>
<keyword evidence="2" id="KW-0378">Hydrolase</keyword>
<reference evidence="2 3" key="1">
    <citation type="journal article" date="2013" name="Stand. Genomic Sci.">
        <title>Genomic Encyclopedia of Type Strains, Phase I: The one thousand microbial genomes (KMG-I) project.</title>
        <authorList>
            <person name="Kyrpides N.C."/>
            <person name="Woyke T."/>
            <person name="Eisen J.A."/>
            <person name="Garrity G."/>
            <person name="Lilburn T.G."/>
            <person name="Beck B.J."/>
            <person name="Whitman W.B."/>
            <person name="Hugenholtz P."/>
            <person name="Klenk H.P."/>
        </authorList>
    </citation>
    <scope>NUCLEOTIDE SEQUENCE [LARGE SCALE GENOMIC DNA]</scope>
    <source>
        <strain evidence="2 3">DSM 45044</strain>
    </source>
</reference>
<proteinExistence type="predicted"/>
<dbReference type="Pfam" id="PF00753">
    <property type="entry name" value="Lactamase_B"/>
    <property type="match status" value="2"/>
</dbReference>
<dbReference type="OrthoDB" id="9788263at2"/>
<dbReference type="Gene3D" id="1.10.10.10">
    <property type="entry name" value="Winged helix-like DNA-binding domain superfamily/Winged helix DNA-binding domain"/>
    <property type="match status" value="1"/>
</dbReference>
<evidence type="ECO:0000313" key="2">
    <source>
        <dbReference type="EMBL" id="TWJ10591.1"/>
    </source>
</evidence>
<dbReference type="InterPro" id="IPR041516">
    <property type="entry name" value="LACTB2_WH"/>
</dbReference>